<feature type="compositionally biased region" description="Basic and acidic residues" evidence="1">
    <location>
        <begin position="204"/>
        <end position="214"/>
    </location>
</feature>
<name>X6NUJ6_RETFI</name>
<sequence length="281" mass="32528">MPKKDALPSTHVNTLPKNARDVSNPQPKHKQTDAIVIPEDEDAFFTQDDVCCVHFIKKIVLLYVCNIMLHYILELDETLLGKNISNIRSALAVNQEKTHRNTRQMEQRAQTDPFDDGLELILHNTNPELCEDIEPKQKPTKTTLQRYDEVDFIRPVPSRDLLGASQQSSLTPTQKVDQIADRLRRQQVQAQSSKKRPLHQDLNLSERQRQEELYQRQLNRPNKMPRLQQNTKTNVEKDKNTENSELFIPDGIVGKIGINLVSIFFLVVMFKIIAKQNKKQF</sequence>
<feature type="transmembrane region" description="Helical" evidence="2">
    <location>
        <begin position="256"/>
        <end position="274"/>
    </location>
</feature>
<accession>X6NUJ6</accession>
<evidence type="ECO:0000313" key="4">
    <source>
        <dbReference type="Proteomes" id="UP000023152"/>
    </source>
</evidence>
<evidence type="ECO:0000313" key="3">
    <source>
        <dbReference type="EMBL" id="ETO29454.1"/>
    </source>
</evidence>
<dbReference type="EMBL" id="ASPP01006056">
    <property type="protein sequence ID" value="ETO29454.1"/>
    <property type="molecule type" value="Genomic_DNA"/>
</dbReference>
<keyword evidence="2" id="KW-0812">Transmembrane</keyword>
<proteinExistence type="predicted"/>
<dbReference type="AlphaFoldDB" id="X6NUJ6"/>
<keyword evidence="2" id="KW-1133">Transmembrane helix</keyword>
<reference evidence="3 4" key="1">
    <citation type="journal article" date="2013" name="Curr. Biol.">
        <title>The Genome of the Foraminiferan Reticulomyxa filosa.</title>
        <authorList>
            <person name="Glockner G."/>
            <person name="Hulsmann N."/>
            <person name="Schleicher M."/>
            <person name="Noegel A.A."/>
            <person name="Eichinger L."/>
            <person name="Gallinger C."/>
            <person name="Pawlowski J."/>
            <person name="Sierra R."/>
            <person name="Euteneuer U."/>
            <person name="Pillet L."/>
            <person name="Moustafa A."/>
            <person name="Platzer M."/>
            <person name="Groth M."/>
            <person name="Szafranski K."/>
            <person name="Schliwa M."/>
        </authorList>
    </citation>
    <scope>NUCLEOTIDE SEQUENCE [LARGE SCALE GENOMIC DNA]</scope>
</reference>
<feature type="compositionally biased region" description="Polar residues" evidence="1">
    <location>
        <begin position="10"/>
        <end position="26"/>
    </location>
</feature>
<evidence type="ECO:0000256" key="2">
    <source>
        <dbReference type="SAM" id="Phobius"/>
    </source>
</evidence>
<feature type="region of interest" description="Disordered" evidence="1">
    <location>
        <begin position="187"/>
        <end position="238"/>
    </location>
</feature>
<comment type="caution">
    <text evidence="3">The sequence shown here is derived from an EMBL/GenBank/DDBJ whole genome shotgun (WGS) entry which is preliminary data.</text>
</comment>
<dbReference type="Proteomes" id="UP000023152">
    <property type="component" value="Unassembled WGS sequence"/>
</dbReference>
<organism evidence="3 4">
    <name type="scientific">Reticulomyxa filosa</name>
    <dbReference type="NCBI Taxonomy" id="46433"/>
    <lineage>
        <taxon>Eukaryota</taxon>
        <taxon>Sar</taxon>
        <taxon>Rhizaria</taxon>
        <taxon>Retaria</taxon>
        <taxon>Foraminifera</taxon>
        <taxon>Monothalamids</taxon>
        <taxon>Reticulomyxidae</taxon>
        <taxon>Reticulomyxa</taxon>
    </lineage>
</organism>
<protein>
    <submittedName>
        <fullName evidence="3">Uncharacterized protein</fullName>
    </submittedName>
</protein>
<keyword evidence="2" id="KW-0472">Membrane</keyword>
<gene>
    <name evidence="3" type="ORF">RFI_07666</name>
</gene>
<keyword evidence="4" id="KW-1185">Reference proteome</keyword>
<feature type="region of interest" description="Disordered" evidence="1">
    <location>
        <begin position="1"/>
        <end position="30"/>
    </location>
</feature>
<evidence type="ECO:0000256" key="1">
    <source>
        <dbReference type="SAM" id="MobiDB-lite"/>
    </source>
</evidence>